<keyword evidence="2" id="KW-0548">Nucleotidyltransferase</keyword>
<protein>
    <submittedName>
        <fullName evidence="2">RNA-directed DNA polymerase, eukaryota</fullName>
    </submittedName>
</protein>
<evidence type="ECO:0000313" key="2">
    <source>
        <dbReference type="EMBL" id="GEU64638.1"/>
    </source>
</evidence>
<feature type="domain" description="Reverse transcriptase" evidence="1">
    <location>
        <begin position="607"/>
        <end position="705"/>
    </location>
</feature>
<proteinExistence type="predicted"/>
<dbReference type="AlphaFoldDB" id="A0A6L2LSM7"/>
<dbReference type="SUPFAM" id="SSF56219">
    <property type="entry name" value="DNase I-like"/>
    <property type="match status" value="1"/>
</dbReference>
<accession>A0A6L2LSM7</accession>
<dbReference type="GO" id="GO:0003964">
    <property type="term" value="F:RNA-directed DNA polymerase activity"/>
    <property type="evidence" value="ECO:0007669"/>
    <property type="project" value="UniProtKB-KW"/>
</dbReference>
<dbReference type="Pfam" id="PF00078">
    <property type="entry name" value="RVT_1"/>
    <property type="match status" value="1"/>
</dbReference>
<name>A0A6L2LSM7_TANCI</name>
<evidence type="ECO:0000259" key="1">
    <source>
        <dbReference type="Pfam" id="PF00078"/>
    </source>
</evidence>
<keyword evidence="2" id="KW-0808">Transferase</keyword>
<organism evidence="2">
    <name type="scientific">Tanacetum cinerariifolium</name>
    <name type="common">Dalmatian daisy</name>
    <name type="synonym">Chrysanthemum cinerariifolium</name>
    <dbReference type="NCBI Taxonomy" id="118510"/>
    <lineage>
        <taxon>Eukaryota</taxon>
        <taxon>Viridiplantae</taxon>
        <taxon>Streptophyta</taxon>
        <taxon>Embryophyta</taxon>
        <taxon>Tracheophyta</taxon>
        <taxon>Spermatophyta</taxon>
        <taxon>Magnoliopsida</taxon>
        <taxon>eudicotyledons</taxon>
        <taxon>Gunneridae</taxon>
        <taxon>Pentapetalae</taxon>
        <taxon>asterids</taxon>
        <taxon>campanulids</taxon>
        <taxon>Asterales</taxon>
        <taxon>Asteraceae</taxon>
        <taxon>Asteroideae</taxon>
        <taxon>Anthemideae</taxon>
        <taxon>Anthemidinae</taxon>
        <taxon>Tanacetum</taxon>
    </lineage>
</organism>
<sequence>MANILVKDRLFTFQELQEIRAIPTTPIGKECGFASGDILTVNHKESNYKEPKLPNEKRKPNNERIVWVDIEGIPLSVWSHATFSRIGKKWGDVMDIEESTGSSFARKRLCIKTCLADNILESFIVIFKGKRYRVRAKELFTWTTCFLEYKDTKYFDDEDSIRGVNDKLAESPLDEDVLAGESDVEGVSDMIFRDDSPSPINVSQQEKQNDDVVHVREDCYVSPIQNENSRAAQSKAMDPCIGESSCEFSTSVHSRKSLNGGSILDVLDGIIKVGQSMGYDMEGCSKDIERIIGFQGDVETKMDCISNMDVKFMWGNSNFQFVTSDSVVVIYSPQSVVLKHTLWEYILVLINRWNGETLVLGDFNEVRSEDERFGSIFSPSSAQTFNHFIASSGLLDVKMEGYSFTWSHPSASKMSKLDWFLVSDEEAPRLEEFIPVWIRDMNILKEGVKSSLTDKLVDIDKELDNCVISDDMFLNSLELSRKLYELNQSDLKDVAQKAKVKWVIEGDENSKFLHGIINKRRAQLAIRGVFDSGVWLTDSPLMKNSFLNHFATRFKQPASSRLKLNMSFPNRLTFDQIDDLDRIITRDEIKAANRRILDGLFILNEALAWCKRKKKQALMFKVDFAKAYDSVRWDFLLDALHAFGFGSRWCSWIRGIFSSNMASILVNGSPTSEFLISCGLKQGDPLAPLLFILVMKTLHISVSRSVHDGVFKGEWSDDNLANLELQVCDHMFRHSAWSTIIQKIHSRLSMWKAKTLSIGGRLTLLKSVLGAVSLYTMSIYKAPKGVLHEMEMIRNKFFIGADSTVRKINWVAWDKVLASKKHRGLGVSSYYAFNRALLLKWVWRFISQDSSLWSRVINAIYGSSIEYHAPNFSSCWNSILREVHTLASKGFNFLSHCKIRVGNGINTRFWLDTWISDLPLSIRFPSIFALDRTKAVSVAVKRGASSLNVSFRRQVRDGIESHQWSKLNLLLGSFIFSPSSDRWSCDLNGEGMFDVKDIRSVLDDLFLPSSIEATRWAKYVPIKVNVFAWRARLDRLPTRDN</sequence>
<dbReference type="Gene3D" id="3.60.10.10">
    <property type="entry name" value="Endonuclease/exonuclease/phosphatase"/>
    <property type="match status" value="1"/>
</dbReference>
<dbReference type="InterPro" id="IPR036691">
    <property type="entry name" value="Endo/exonu/phosph_ase_sf"/>
</dbReference>
<dbReference type="PANTHER" id="PTHR33116">
    <property type="entry name" value="REVERSE TRANSCRIPTASE ZINC-BINDING DOMAIN-CONTAINING PROTEIN-RELATED-RELATED"/>
    <property type="match status" value="1"/>
</dbReference>
<keyword evidence="2" id="KW-0695">RNA-directed DNA polymerase</keyword>
<dbReference type="PANTHER" id="PTHR33116:SF77">
    <property type="entry name" value="RNA-DIRECTED DNA POLYMERASE"/>
    <property type="match status" value="1"/>
</dbReference>
<dbReference type="EMBL" id="BKCJ010005056">
    <property type="protein sequence ID" value="GEU64638.1"/>
    <property type="molecule type" value="Genomic_DNA"/>
</dbReference>
<comment type="caution">
    <text evidence="2">The sequence shown here is derived from an EMBL/GenBank/DDBJ whole genome shotgun (WGS) entry which is preliminary data.</text>
</comment>
<gene>
    <name evidence="2" type="ORF">Tci_036616</name>
</gene>
<reference evidence="2" key="1">
    <citation type="journal article" date="2019" name="Sci. Rep.">
        <title>Draft genome of Tanacetum cinerariifolium, the natural source of mosquito coil.</title>
        <authorList>
            <person name="Yamashiro T."/>
            <person name="Shiraishi A."/>
            <person name="Satake H."/>
            <person name="Nakayama K."/>
        </authorList>
    </citation>
    <scope>NUCLEOTIDE SEQUENCE</scope>
</reference>
<dbReference type="InterPro" id="IPR000477">
    <property type="entry name" value="RT_dom"/>
</dbReference>